<evidence type="ECO:0000259" key="3">
    <source>
        <dbReference type="Pfam" id="PF26584"/>
    </source>
</evidence>
<dbReference type="GO" id="GO:0005886">
    <property type="term" value="C:plasma membrane"/>
    <property type="evidence" value="ECO:0007669"/>
    <property type="project" value="TreeGrafter"/>
</dbReference>
<dbReference type="InterPro" id="IPR040336">
    <property type="entry name" value="At1g61900-like"/>
</dbReference>
<evidence type="ECO:0000313" key="5">
    <source>
        <dbReference type="Proteomes" id="UP000095767"/>
    </source>
</evidence>
<dbReference type="EMBL" id="LWDX02061779">
    <property type="protein sequence ID" value="OEL16858.1"/>
    <property type="molecule type" value="Genomic_DNA"/>
</dbReference>
<evidence type="ECO:0000259" key="2">
    <source>
        <dbReference type="Pfam" id="PF19160"/>
    </source>
</evidence>
<dbReference type="Proteomes" id="UP000095767">
    <property type="component" value="Unassembled WGS sequence"/>
</dbReference>
<feature type="signal peptide" evidence="1">
    <location>
        <begin position="1"/>
        <end position="19"/>
    </location>
</feature>
<organism evidence="4 5">
    <name type="scientific">Dichanthelium oligosanthes</name>
    <dbReference type="NCBI Taxonomy" id="888268"/>
    <lineage>
        <taxon>Eukaryota</taxon>
        <taxon>Viridiplantae</taxon>
        <taxon>Streptophyta</taxon>
        <taxon>Embryophyta</taxon>
        <taxon>Tracheophyta</taxon>
        <taxon>Spermatophyta</taxon>
        <taxon>Magnoliopsida</taxon>
        <taxon>Liliopsida</taxon>
        <taxon>Poales</taxon>
        <taxon>Poaceae</taxon>
        <taxon>PACMAD clade</taxon>
        <taxon>Panicoideae</taxon>
        <taxon>Panicodae</taxon>
        <taxon>Paniceae</taxon>
        <taxon>Dichantheliinae</taxon>
        <taxon>Dichanthelium</taxon>
    </lineage>
</organism>
<comment type="caution">
    <text evidence="4">The sequence shown here is derived from an EMBL/GenBank/DDBJ whole genome shotgun (WGS) entry which is preliminary data.</text>
</comment>
<dbReference type="PANTHER" id="PTHR33831:SF5">
    <property type="entry name" value="OS07G0102300 PROTEIN"/>
    <property type="match status" value="1"/>
</dbReference>
<reference evidence="4 5" key="1">
    <citation type="submission" date="2016-09" db="EMBL/GenBank/DDBJ databases">
        <title>The draft genome of Dichanthelium oligosanthes: A C3 panicoid grass species.</title>
        <authorList>
            <person name="Studer A.J."/>
            <person name="Schnable J.C."/>
            <person name="Brutnell T.P."/>
        </authorList>
    </citation>
    <scope>NUCLEOTIDE SEQUENCE [LARGE SCALE GENOMIC DNA]</scope>
    <source>
        <strain evidence="5">cv. Kellogg 1175</strain>
        <tissue evidence="4">Leaf</tissue>
    </source>
</reference>
<feature type="domain" description="SPARK" evidence="2">
    <location>
        <begin position="18"/>
        <end position="106"/>
    </location>
</feature>
<dbReference type="AlphaFoldDB" id="A0A1E5UVL6"/>
<sequence>MAPTGRLLAVAALSFLCNCTLNFSAVDKLMTTPAVDCFTSFAPFLANVICCPQLQATLTILIGQSSKQTGSLALDPTVANYCLSDVQELLLSQGASDNLHSLCSVHLSNVTESIPPVCPLSFPDTSKVAKECGGTIKNSTTCCKSMLSYVAHLQKQSFVTNLQALNCASFLGAKLQKMNVSTNVYSSCQITLKDFSLQGKLFKSCQLIMHK</sequence>
<keyword evidence="5" id="KW-1185">Reference proteome</keyword>
<gene>
    <name evidence="4" type="ORF">BAE44_0022123</name>
</gene>
<dbReference type="PANTHER" id="PTHR33831">
    <property type="entry name" value="GPI-ANCHORED PROTEIN"/>
    <property type="match status" value="1"/>
</dbReference>
<name>A0A1E5UVL6_9POAL</name>
<dbReference type="STRING" id="888268.A0A1E5UVL6"/>
<proteinExistence type="predicted"/>
<protein>
    <submittedName>
        <fullName evidence="4">Putative GPI-anchored protein</fullName>
    </submittedName>
</protein>
<dbReference type="InterPro" id="IPR043891">
    <property type="entry name" value="SPARK"/>
</dbReference>
<keyword evidence="1" id="KW-0732">Signal</keyword>
<evidence type="ECO:0000256" key="1">
    <source>
        <dbReference type="SAM" id="SignalP"/>
    </source>
</evidence>
<dbReference type="Pfam" id="PF19160">
    <property type="entry name" value="SPARK"/>
    <property type="match status" value="1"/>
</dbReference>
<dbReference type="Pfam" id="PF26584">
    <property type="entry name" value="At1g61900"/>
    <property type="match status" value="1"/>
</dbReference>
<evidence type="ECO:0000313" key="4">
    <source>
        <dbReference type="EMBL" id="OEL16858.1"/>
    </source>
</evidence>
<dbReference type="OrthoDB" id="1906601at2759"/>
<feature type="domain" description="At1g61900-like C-terminal" evidence="3">
    <location>
        <begin position="117"/>
        <end position="189"/>
    </location>
</feature>
<feature type="chain" id="PRO_5009187408" evidence="1">
    <location>
        <begin position="20"/>
        <end position="211"/>
    </location>
</feature>
<dbReference type="InterPro" id="IPR059003">
    <property type="entry name" value="At1g61900_C"/>
</dbReference>
<accession>A0A1E5UVL6</accession>